<evidence type="ECO:0000259" key="1">
    <source>
        <dbReference type="Pfam" id="PF01965"/>
    </source>
</evidence>
<evidence type="ECO:0000313" key="3">
    <source>
        <dbReference type="Proteomes" id="UP000295106"/>
    </source>
</evidence>
<protein>
    <submittedName>
        <fullName evidence="2">DJ-1/PfpI family protein</fullName>
    </submittedName>
</protein>
<dbReference type="Proteomes" id="UP000295106">
    <property type="component" value="Unassembled WGS sequence"/>
</dbReference>
<organism evidence="2 3">
    <name type="scientific">Rubrivivax gelatinosus</name>
    <name type="common">Rhodocyclus gelatinosus</name>
    <name type="synonym">Rhodopseudomonas gelatinosa</name>
    <dbReference type="NCBI Taxonomy" id="28068"/>
    <lineage>
        <taxon>Bacteria</taxon>
        <taxon>Pseudomonadati</taxon>
        <taxon>Pseudomonadota</taxon>
        <taxon>Betaproteobacteria</taxon>
        <taxon>Burkholderiales</taxon>
        <taxon>Sphaerotilaceae</taxon>
        <taxon>Rubrivivax</taxon>
    </lineage>
</organism>
<dbReference type="AlphaFoldDB" id="A0A4R2MK50"/>
<dbReference type="InterPro" id="IPR052158">
    <property type="entry name" value="INH-QAR"/>
</dbReference>
<sequence length="212" mass="22358">MHVAILLYPGCIFFEIALAAETLAGRCTLSYYTPDGEPHHASNGATLAPAGDLSALKSASLQAVLVPGGDPRSLMLPVPRASEPLRAQAAAGALVAGICAGNLVMAGAGLLVGRRGTHNYTAEHAPAEKIAATRHFWDGMQFVRADLVQDGPLITAQPWAYRQYAAAVARTLGVLDEREARDLETYVARRSYGEPFGSPRIPAPSVNGEAVR</sequence>
<dbReference type="RefSeq" id="WP_132644386.1">
    <property type="nucleotide sequence ID" value="NZ_CP181386.1"/>
</dbReference>
<reference evidence="2 3" key="1">
    <citation type="submission" date="2019-03" db="EMBL/GenBank/DDBJ databases">
        <title>Genomic Encyclopedia of Type Strains, Phase IV (KMG-IV): sequencing the most valuable type-strain genomes for metagenomic binning, comparative biology and taxonomic classification.</title>
        <authorList>
            <person name="Goeker M."/>
        </authorList>
    </citation>
    <scope>NUCLEOTIDE SEQUENCE [LARGE SCALE GENOMIC DNA]</scope>
    <source>
        <strain evidence="2 3">DSM 1709</strain>
    </source>
</reference>
<dbReference type="EMBL" id="SLXD01000001">
    <property type="protein sequence ID" value="TCP05377.1"/>
    <property type="molecule type" value="Genomic_DNA"/>
</dbReference>
<dbReference type="Pfam" id="PF01965">
    <property type="entry name" value="DJ-1_PfpI"/>
    <property type="match status" value="1"/>
</dbReference>
<dbReference type="PANTHER" id="PTHR43130:SF3">
    <property type="entry name" value="HTH-TYPE TRANSCRIPTIONAL REGULATOR RV1931C"/>
    <property type="match status" value="1"/>
</dbReference>
<dbReference type="PANTHER" id="PTHR43130">
    <property type="entry name" value="ARAC-FAMILY TRANSCRIPTIONAL REGULATOR"/>
    <property type="match status" value="1"/>
</dbReference>
<evidence type="ECO:0000313" key="2">
    <source>
        <dbReference type="EMBL" id="TCP05377.1"/>
    </source>
</evidence>
<dbReference type="Gene3D" id="3.40.50.880">
    <property type="match status" value="1"/>
</dbReference>
<dbReference type="GO" id="GO:0006355">
    <property type="term" value="P:regulation of DNA-templated transcription"/>
    <property type="evidence" value="ECO:0007669"/>
    <property type="project" value="TreeGrafter"/>
</dbReference>
<accession>A0A4R2MK50</accession>
<proteinExistence type="predicted"/>
<dbReference type="InterPro" id="IPR002818">
    <property type="entry name" value="DJ-1/PfpI"/>
</dbReference>
<comment type="caution">
    <text evidence="2">The sequence shown here is derived from an EMBL/GenBank/DDBJ whole genome shotgun (WGS) entry which is preliminary data.</text>
</comment>
<dbReference type="OrthoDB" id="9153554at2"/>
<dbReference type="SUPFAM" id="SSF52317">
    <property type="entry name" value="Class I glutamine amidotransferase-like"/>
    <property type="match status" value="1"/>
</dbReference>
<name>A0A4R2MK50_RUBGE</name>
<feature type="domain" description="DJ-1/PfpI" evidence="1">
    <location>
        <begin position="3"/>
        <end position="159"/>
    </location>
</feature>
<dbReference type="InterPro" id="IPR029062">
    <property type="entry name" value="Class_I_gatase-like"/>
</dbReference>
<gene>
    <name evidence="2" type="ORF">EV684_101249</name>
</gene>
<dbReference type="GeneID" id="99686978"/>